<dbReference type="EMBL" id="OU503052">
    <property type="protein sequence ID" value="CAI9779510.1"/>
    <property type="molecule type" value="Genomic_DNA"/>
</dbReference>
<dbReference type="PANTHER" id="PTHR31170:SF25">
    <property type="entry name" value="BNAA09G04570D PROTEIN"/>
    <property type="match status" value="1"/>
</dbReference>
<dbReference type="PANTHER" id="PTHR31170">
    <property type="entry name" value="BNAC04G53230D PROTEIN"/>
    <property type="match status" value="1"/>
</dbReference>
<protein>
    <submittedName>
        <fullName evidence="2">Uncharacterized protein</fullName>
    </submittedName>
</protein>
<reference evidence="2" key="1">
    <citation type="submission" date="2023-05" db="EMBL/GenBank/DDBJ databases">
        <authorList>
            <person name="Huff M."/>
        </authorList>
    </citation>
    <scope>NUCLEOTIDE SEQUENCE</scope>
</reference>
<evidence type="ECO:0000313" key="2">
    <source>
        <dbReference type="EMBL" id="CAI9779510.1"/>
    </source>
</evidence>
<sequence>MTVVGAKGERLSAEITQTGTKSQESSNKITKGEWLISIENFKVDKTTKKPEIERVPSLLRQSNSDENCYDPIVVSIGPYHHGKPGLETFEQLKIPIAQKLCRNHCNQVSIEQLYEEVAKVGKSARECYAKVSTDDCDDELFNRMMFLDACFVLHFMFILNVGNVSNGTYKEQKVDPRLYMGYYQGLIGSDLFLLENQIPLLVLRVLMNFMFDSDQIQKEFIQKFLESQSISKSWDDSKELDLDGSHIISKSWDDSKELDLDGSHTISKSWDDSKELDLDGSHTISKSWDASMELDLDGSHHLLHLIWKRLAVRPNTDGSHHLLHLIWKRLAVRPNTDASTATEEWESFRTVTELKSAGIHVKPSRTGILTHAEFKSRLTFGTLTLPRMFIDDSTKPLLLNLVAYELCPYGPPGLGITSYICLMDSLIDHADDVQELRKRKILGNYLGSDQELAQFFNKIAKDLVADETIYAEAKRMIEIHCHSKVQGWMAEWMHKYFSSPWTLSAFLGAILILALTMAQTYFAAYTHYTSERKTS</sequence>
<organism evidence="2 3">
    <name type="scientific">Fraxinus pennsylvanica</name>
    <dbReference type="NCBI Taxonomy" id="56036"/>
    <lineage>
        <taxon>Eukaryota</taxon>
        <taxon>Viridiplantae</taxon>
        <taxon>Streptophyta</taxon>
        <taxon>Embryophyta</taxon>
        <taxon>Tracheophyta</taxon>
        <taxon>Spermatophyta</taxon>
        <taxon>Magnoliopsida</taxon>
        <taxon>eudicotyledons</taxon>
        <taxon>Gunneridae</taxon>
        <taxon>Pentapetalae</taxon>
        <taxon>asterids</taxon>
        <taxon>lamiids</taxon>
        <taxon>Lamiales</taxon>
        <taxon>Oleaceae</taxon>
        <taxon>Oleeae</taxon>
        <taxon>Fraxinus</taxon>
    </lineage>
</organism>
<keyword evidence="1" id="KW-0472">Membrane</keyword>
<feature type="transmembrane region" description="Helical" evidence="1">
    <location>
        <begin position="501"/>
        <end position="524"/>
    </location>
</feature>
<dbReference type="Proteomes" id="UP000834106">
    <property type="component" value="Chromosome 17"/>
</dbReference>
<proteinExistence type="predicted"/>
<evidence type="ECO:0000256" key="1">
    <source>
        <dbReference type="SAM" id="Phobius"/>
    </source>
</evidence>
<keyword evidence="1" id="KW-1133">Transmembrane helix</keyword>
<gene>
    <name evidence="2" type="ORF">FPE_LOCUS26940</name>
</gene>
<name>A0AAD2A127_9LAMI</name>
<accession>A0AAD2A127</accession>
<dbReference type="AlphaFoldDB" id="A0AAD2A127"/>
<keyword evidence="3" id="KW-1185">Reference proteome</keyword>
<dbReference type="Pfam" id="PF03140">
    <property type="entry name" value="DUF247"/>
    <property type="match status" value="1"/>
</dbReference>
<dbReference type="InterPro" id="IPR004158">
    <property type="entry name" value="DUF247_pln"/>
</dbReference>
<keyword evidence="1" id="KW-0812">Transmembrane</keyword>
<evidence type="ECO:0000313" key="3">
    <source>
        <dbReference type="Proteomes" id="UP000834106"/>
    </source>
</evidence>